<proteinExistence type="predicted"/>
<name>A0ABR6N7C3_9SPHN</name>
<reference evidence="1 2" key="1">
    <citation type="submission" date="2020-08" db="EMBL/GenBank/DDBJ databases">
        <title>Genomic Encyclopedia of Type Strains, Phase IV (KMG-IV): sequencing the most valuable type-strain genomes for metagenomic binning, comparative biology and taxonomic classification.</title>
        <authorList>
            <person name="Goeker M."/>
        </authorList>
    </citation>
    <scope>NUCLEOTIDE SEQUENCE [LARGE SCALE GENOMIC DNA]</scope>
    <source>
        <strain evidence="1 2">DSM 101535</strain>
    </source>
</reference>
<comment type="caution">
    <text evidence="1">The sequence shown here is derived from an EMBL/GenBank/DDBJ whole genome shotgun (WGS) entry which is preliminary data.</text>
</comment>
<accession>A0ABR6N7C3</accession>
<evidence type="ECO:0000313" key="2">
    <source>
        <dbReference type="Proteomes" id="UP000560131"/>
    </source>
</evidence>
<dbReference type="Proteomes" id="UP000560131">
    <property type="component" value="Unassembled WGS sequence"/>
</dbReference>
<organism evidence="1 2">
    <name type="scientific">Sphingomonas endophytica</name>
    <dbReference type="NCBI Taxonomy" id="869719"/>
    <lineage>
        <taxon>Bacteria</taxon>
        <taxon>Pseudomonadati</taxon>
        <taxon>Pseudomonadota</taxon>
        <taxon>Alphaproteobacteria</taxon>
        <taxon>Sphingomonadales</taxon>
        <taxon>Sphingomonadaceae</taxon>
        <taxon>Sphingomonas</taxon>
    </lineage>
</organism>
<evidence type="ECO:0000313" key="1">
    <source>
        <dbReference type="EMBL" id="MBB5726706.1"/>
    </source>
</evidence>
<dbReference type="EMBL" id="JACIJN010000009">
    <property type="protein sequence ID" value="MBB5726706.1"/>
    <property type="molecule type" value="Genomic_DNA"/>
</dbReference>
<keyword evidence="2" id="KW-1185">Reference proteome</keyword>
<sequence>MTSADMLRVMREGDVALAQCEARRRLLADAWPR</sequence>
<gene>
    <name evidence="1" type="ORF">FHS97_002654</name>
</gene>
<protein>
    <submittedName>
        <fullName evidence="1">Uncharacterized protein</fullName>
    </submittedName>
</protein>